<reference evidence="2 3" key="1">
    <citation type="submission" date="2019-07" db="EMBL/GenBank/DDBJ databases">
        <title>Genomics analysis of Aphanomyces spp. identifies a new class of oomycete effector associated with host adaptation.</title>
        <authorList>
            <person name="Gaulin E."/>
        </authorList>
    </citation>
    <scope>NUCLEOTIDE SEQUENCE [LARGE SCALE GENOMIC DNA]</scope>
    <source>
        <strain evidence="2 3">ATCC 201684</strain>
    </source>
</reference>
<comment type="caution">
    <text evidence="2">The sequence shown here is derived from an EMBL/GenBank/DDBJ whole genome shotgun (WGS) entry which is preliminary data.</text>
</comment>
<gene>
    <name evidence="2" type="ORF">Ae201684_005886</name>
</gene>
<accession>A0A6G0XD04</accession>
<dbReference type="AlphaFoldDB" id="A0A6G0XD04"/>
<evidence type="ECO:0000313" key="2">
    <source>
        <dbReference type="EMBL" id="KAF0737889.1"/>
    </source>
</evidence>
<dbReference type="EMBL" id="VJMJ01000079">
    <property type="protein sequence ID" value="KAF0737889.1"/>
    <property type="molecule type" value="Genomic_DNA"/>
</dbReference>
<name>A0A6G0XD04_9STRA</name>
<dbReference type="Proteomes" id="UP000481153">
    <property type="component" value="Unassembled WGS sequence"/>
</dbReference>
<evidence type="ECO:0000256" key="1">
    <source>
        <dbReference type="SAM" id="MobiDB-lite"/>
    </source>
</evidence>
<feature type="region of interest" description="Disordered" evidence="1">
    <location>
        <begin position="1"/>
        <end position="22"/>
    </location>
</feature>
<keyword evidence="3" id="KW-1185">Reference proteome</keyword>
<sequence>MAVSRVCPRSNKASTSRQNFSRKQYTNFEAPRSFWLNNLAARRDRVDDATRLLCVPVFLEFLRLADKQPRGELTALRQDAS</sequence>
<evidence type="ECO:0000313" key="3">
    <source>
        <dbReference type="Proteomes" id="UP000481153"/>
    </source>
</evidence>
<protein>
    <submittedName>
        <fullName evidence="2">Uncharacterized protein</fullName>
    </submittedName>
</protein>
<proteinExistence type="predicted"/>
<organism evidence="2 3">
    <name type="scientific">Aphanomyces euteiches</name>
    <dbReference type="NCBI Taxonomy" id="100861"/>
    <lineage>
        <taxon>Eukaryota</taxon>
        <taxon>Sar</taxon>
        <taxon>Stramenopiles</taxon>
        <taxon>Oomycota</taxon>
        <taxon>Saprolegniomycetes</taxon>
        <taxon>Saprolegniales</taxon>
        <taxon>Verrucalvaceae</taxon>
        <taxon>Aphanomyces</taxon>
    </lineage>
</organism>
<feature type="compositionally biased region" description="Polar residues" evidence="1">
    <location>
        <begin position="11"/>
        <end position="22"/>
    </location>
</feature>